<keyword evidence="2" id="KW-1185">Reference proteome</keyword>
<comment type="caution">
    <text evidence="1">The sequence shown here is derived from an EMBL/GenBank/DDBJ whole genome shotgun (WGS) entry which is preliminary data.</text>
</comment>
<dbReference type="Proteomes" id="UP000037820">
    <property type="component" value="Unassembled WGS sequence"/>
</dbReference>
<evidence type="ECO:0000313" key="2">
    <source>
        <dbReference type="Proteomes" id="UP000037820"/>
    </source>
</evidence>
<proteinExistence type="predicted"/>
<protein>
    <recommendedName>
        <fullName evidence="3">Type III secretion effector protein</fullName>
    </recommendedName>
</protein>
<name>A0ABR5MDM0_9PSED</name>
<organism evidence="1 2">
    <name type="scientific">Pseudomonas libanensis</name>
    <dbReference type="NCBI Taxonomy" id="75588"/>
    <lineage>
        <taxon>Bacteria</taxon>
        <taxon>Pseudomonadati</taxon>
        <taxon>Pseudomonadota</taxon>
        <taxon>Gammaproteobacteria</taxon>
        <taxon>Pseudomonadales</taxon>
        <taxon>Pseudomonadaceae</taxon>
        <taxon>Pseudomonas</taxon>
    </lineage>
</organism>
<sequence>MITSVTNNGVSSFFNVGAQITSDYFSKKEAAQAEMPGATVQNEDGTIGTVDPLATQEQIMDARLKGAKNSLEFATVMMSFLSEGKDGSAFEDVDDAPDATPEERMDNLEERMDIMEEHLPDLTKRYKFEYDPYVPADSSEPPTEEARMDNIERRYTYILKKLKAARAVMESNA</sequence>
<evidence type="ECO:0000313" key="1">
    <source>
        <dbReference type="EMBL" id="KPG77413.1"/>
    </source>
</evidence>
<accession>A0ABR5MDM0</accession>
<dbReference type="EMBL" id="LHOY01000005">
    <property type="protein sequence ID" value="KPG77413.1"/>
    <property type="molecule type" value="Genomic_DNA"/>
</dbReference>
<reference evidence="1 2" key="1">
    <citation type="submission" date="2015-07" db="EMBL/GenBank/DDBJ databases">
        <title>Whole genome sequencing of endophytes isolated from poison ivy (Toxicodendron radicans).</title>
        <authorList>
            <person name="Tran P.N."/>
            <person name="Lee Y.P."/>
            <person name="Gan H.M."/>
            <person name="Savka M.A."/>
        </authorList>
    </citation>
    <scope>NUCLEOTIDE SEQUENCE [LARGE SCALE GENOMIC DNA]</scope>
    <source>
        <strain evidence="1 2">RIT-PI-g</strain>
    </source>
</reference>
<gene>
    <name evidence="1" type="ORF">AEQ48_03485</name>
</gene>
<evidence type="ECO:0008006" key="3">
    <source>
        <dbReference type="Google" id="ProtNLM"/>
    </source>
</evidence>